<keyword evidence="1" id="KW-0472">Membrane</keyword>
<reference evidence="2" key="1">
    <citation type="submission" date="2020-02" db="EMBL/GenBank/DDBJ databases">
        <authorList>
            <person name="Meier V. D."/>
        </authorList>
    </citation>
    <scope>NUCLEOTIDE SEQUENCE</scope>
    <source>
        <strain evidence="2">AVDCRST_MAG69</strain>
    </source>
</reference>
<dbReference type="AlphaFoldDB" id="A0A6J4S4R2"/>
<evidence type="ECO:0000256" key="1">
    <source>
        <dbReference type="SAM" id="Phobius"/>
    </source>
</evidence>
<accession>A0A6J4S4R2</accession>
<evidence type="ECO:0008006" key="3">
    <source>
        <dbReference type="Google" id="ProtNLM"/>
    </source>
</evidence>
<protein>
    <recommendedName>
        <fullName evidence="3">Transmembrane protein</fullName>
    </recommendedName>
</protein>
<sequence length="168" mass="17083">MSEARAAWGRLSAGHRHAALAALGLILSLALPFYGKNAFDVTEDGRLVSASESLSAFGVISFVEGAVMLVAVAVLGLVVVRARGGAFSPPGGDGTVIALAGAWALLLLVWRLFDKPDVTGRAVTVGLQWGWFVAVLLAGALLASGWRLRGDGSAPPPAAGTPPGQSSP</sequence>
<name>A0A6J4S4R2_9ACTN</name>
<gene>
    <name evidence="2" type="ORF">AVDCRST_MAG69-877</name>
</gene>
<evidence type="ECO:0000313" key="2">
    <source>
        <dbReference type="EMBL" id="CAA9482776.1"/>
    </source>
</evidence>
<organism evidence="2">
    <name type="scientific">uncultured Solirubrobacteraceae bacterium</name>
    <dbReference type="NCBI Taxonomy" id="1162706"/>
    <lineage>
        <taxon>Bacteria</taxon>
        <taxon>Bacillati</taxon>
        <taxon>Actinomycetota</taxon>
        <taxon>Thermoleophilia</taxon>
        <taxon>Solirubrobacterales</taxon>
        <taxon>Solirubrobacteraceae</taxon>
        <taxon>environmental samples</taxon>
    </lineage>
</organism>
<feature type="transmembrane region" description="Helical" evidence="1">
    <location>
        <begin position="54"/>
        <end position="80"/>
    </location>
</feature>
<keyword evidence="1" id="KW-1133">Transmembrane helix</keyword>
<dbReference type="EMBL" id="CADCVP010000105">
    <property type="protein sequence ID" value="CAA9482776.1"/>
    <property type="molecule type" value="Genomic_DNA"/>
</dbReference>
<proteinExistence type="predicted"/>
<keyword evidence="1" id="KW-0812">Transmembrane</keyword>
<feature type="transmembrane region" description="Helical" evidence="1">
    <location>
        <begin position="125"/>
        <end position="143"/>
    </location>
</feature>
<feature type="transmembrane region" description="Helical" evidence="1">
    <location>
        <begin position="92"/>
        <end position="113"/>
    </location>
</feature>